<feature type="compositionally biased region" description="Polar residues" evidence="1">
    <location>
        <begin position="1"/>
        <end position="33"/>
    </location>
</feature>
<dbReference type="SUPFAM" id="SSF89372">
    <property type="entry name" value="Fucose-specific lectin"/>
    <property type="match status" value="1"/>
</dbReference>
<dbReference type="Gene3D" id="2.120.10.70">
    <property type="entry name" value="Fucose-specific lectin"/>
    <property type="match status" value="1"/>
</dbReference>
<keyword evidence="2" id="KW-0472">Membrane</keyword>
<reference evidence="3 4" key="1">
    <citation type="submission" date="2019-07" db="EMBL/GenBank/DDBJ databases">
        <title>Finished genome of Venturia effusa.</title>
        <authorList>
            <person name="Young C.A."/>
            <person name="Cox M.P."/>
            <person name="Ganley A.R.D."/>
            <person name="David W.J."/>
        </authorList>
    </citation>
    <scope>NUCLEOTIDE SEQUENCE [LARGE SCALE GENOMIC DNA]</scope>
    <source>
        <strain evidence="4">albino</strain>
    </source>
</reference>
<feature type="transmembrane region" description="Helical" evidence="2">
    <location>
        <begin position="122"/>
        <end position="144"/>
    </location>
</feature>
<evidence type="ECO:0000256" key="2">
    <source>
        <dbReference type="SAM" id="Phobius"/>
    </source>
</evidence>
<keyword evidence="2" id="KW-1133">Transmembrane helix</keyword>
<evidence type="ECO:0000256" key="1">
    <source>
        <dbReference type="SAM" id="MobiDB-lite"/>
    </source>
</evidence>
<feature type="region of interest" description="Disordered" evidence="1">
    <location>
        <begin position="1"/>
        <end position="47"/>
    </location>
</feature>
<gene>
    <name evidence="3" type="ORF">FKW77_004456</name>
</gene>
<keyword evidence="4" id="KW-1185">Reference proteome</keyword>
<evidence type="ECO:0008006" key="5">
    <source>
        <dbReference type="Google" id="ProtNLM"/>
    </source>
</evidence>
<protein>
    <recommendedName>
        <fullName evidence="5">Fucose-specific lectin</fullName>
    </recommendedName>
</protein>
<dbReference type="EMBL" id="CP042190">
    <property type="protein sequence ID" value="QDS71487.1"/>
    <property type="molecule type" value="Genomic_DNA"/>
</dbReference>
<evidence type="ECO:0000313" key="4">
    <source>
        <dbReference type="Proteomes" id="UP000316270"/>
    </source>
</evidence>
<accession>A0A517L771</accession>
<keyword evidence="2" id="KW-0812">Transmembrane</keyword>
<dbReference type="Proteomes" id="UP000316270">
    <property type="component" value="Chromosome 6"/>
</dbReference>
<dbReference type="STRING" id="50376.A0A517L771"/>
<dbReference type="OrthoDB" id="3923199at2759"/>
<organism evidence="3 4">
    <name type="scientific">Venturia effusa</name>
    <dbReference type="NCBI Taxonomy" id="50376"/>
    <lineage>
        <taxon>Eukaryota</taxon>
        <taxon>Fungi</taxon>
        <taxon>Dikarya</taxon>
        <taxon>Ascomycota</taxon>
        <taxon>Pezizomycotina</taxon>
        <taxon>Dothideomycetes</taxon>
        <taxon>Pleosporomycetidae</taxon>
        <taxon>Venturiales</taxon>
        <taxon>Venturiaceae</taxon>
        <taxon>Venturia</taxon>
    </lineage>
</organism>
<name>A0A517L771_9PEZI</name>
<dbReference type="AlphaFoldDB" id="A0A517L771"/>
<sequence length="552" mass="60515">MSQATEAVSVTSNSVVSPMISESPSTKATQSILDKTRDSSRKYPPNYADICTEDQGKEVVPVAEGKQVQAHDGIEYEPPVEGKYIVLPRDEQENIHSAPEGPEEEEQRREDRRCCGFTLKKVVIFVVTATLLVVALGVGLPLGLKKSSKKIASGHRGSGSANQPFLTGIDYDDPFENEGSGVDPLTDLYYQRKDGLIRQATMLVNGTWLAAAADDIVATDAKIGTPIAVTSITVRINQVMAQSRHLFYIDTKGTLRERVYDNITNNWSSGALDQLKVKPVSGSSLQACDGTDFAGERNNTSYRDGITVFYGYTEDSIQQLGWNMEDKFWVKEQTFVDVNGKGGVACHIRPGLSTVVATNKTDVIFFWRDSNVTKRGSATHPINVWQKAPISIPGIHEGAAINMRAYGFGQFRNRVGGSNNSTRGSSGRDSRPNWRYGNWTPNRYILTQLSDLTIRAFNITGSAENMTVAPISYRTTQVPSVAIGSPPAKALPGTRLSFTMDRNAIELGSGGRNSTRRTWITWFQTEAGGIGQYIASNEHLDRWAVGRLDIGE</sequence>
<evidence type="ECO:0000313" key="3">
    <source>
        <dbReference type="EMBL" id="QDS71487.1"/>
    </source>
</evidence>
<proteinExistence type="predicted"/>